<evidence type="ECO:0000256" key="1">
    <source>
        <dbReference type="ARBA" id="ARBA00004251"/>
    </source>
</evidence>
<evidence type="ECO:0000256" key="10">
    <source>
        <dbReference type="SAM" id="SignalP"/>
    </source>
</evidence>
<dbReference type="PROSITE" id="PS51473">
    <property type="entry name" value="GNK2"/>
    <property type="match status" value="2"/>
</dbReference>
<comment type="similarity">
    <text evidence="8">Belongs to the cysteine-rich repeat secretory protein family. Plasmodesmata-located proteins (PDLD) subfamily.</text>
</comment>
<proteinExistence type="inferred from homology"/>
<evidence type="ECO:0000259" key="11">
    <source>
        <dbReference type="PROSITE" id="PS51473"/>
    </source>
</evidence>
<keyword evidence="2" id="KW-0945">Host-virus interaction</keyword>
<feature type="domain" description="Gnk2-homologous" evidence="11">
    <location>
        <begin position="33"/>
        <end position="134"/>
    </location>
</feature>
<comment type="subcellular location">
    <subcellularLocation>
        <location evidence="7">Cell junction</location>
        <location evidence="7">Plasmodesma</location>
    </subcellularLocation>
    <subcellularLocation>
        <location evidence="1">Cell membrane</location>
        <topology evidence="1">Single-pass type I membrane protein</topology>
    </subcellularLocation>
</comment>
<evidence type="ECO:0000256" key="3">
    <source>
        <dbReference type="ARBA" id="ARBA00022729"/>
    </source>
</evidence>
<keyword evidence="9" id="KW-0472">Membrane</keyword>
<dbReference type="Pfam" id="PF01657">
    <property type="entry name" value="Stress-antifung"/>
    <property type="match status" value="2"/>
</dbReference>
<feature type="chain" id="PRO_5022713434" evidence="10">
    <location>
        <begin position="28"/>
        <end position="283"/>
    </location>
</feature>
<dbReference type="InterPro" id="IPR002902">
    <property type="entry name" value="GNK2"/>
</dbReference>
<evidence type="ECO:0000256" key="5">
    <source>
        <dbReference type="ARBA" id="ARBA00022949"/>
    </source>
</evidence>
<dbReference type="CDD" id="cd23509">
    <property type="entry name" value="Gnk2-like"/>
    <property type="match status" value="2"/>
</dbReference>
<dbReference type="EMBL" id="BKCP01007404">
    <property type="protein sequence ID" value="GER46096.1"/>
    <property type="molecule type" value="Genomic_DNA"/>
</dbReference>
<evidence type="ECO:0000256" key="7">
    <source>
        <dbReference type="ARBA" id="ARBA00024184"/>
    </source>
</evidence>
<dbReference type="GO" id="GO:0010497">
    <property type="term" value="P:plasmodesmata-mediated intercellular transport"/>
    <property type="evidence" value="ECO:0007669"/>
    <property type="project" value="TreeGrafter"/>
</dbReference>
<keyword evidence="9" id="KW-1133">Transmembrane helix</keyword>
<protein>
    <submittedName>
        <fullName evidence="12">Cysteine-rich repeat secretory protein 11</fullName>
    </submittedName>
</protein>
<comment type="caution">
    <text evidence="12">The sequence shown here is derived from an EMBL/GenBank/DDBJ whole genome shotgun (WGS) entry which is preliminary data.</text>
</comment>
<dbReference type="GO" id="GO:0046739">
    <property type="term" value="P:transport of virus in multicellular host"/>
    <property type="evidence" value="ECO:0007669"/>
    <property type="project" value="TreeGrafter"/>
</dbReference>
<evidence type="ECO:0000256" key="4">
    <source>
        <dbReference type="ARBA" id="ARBA00022737"/>
    </source>
</evidence>
<keyword evidence="4" id="KW-0677">Repeat</keyword>
<sequence length="283" mass="29195">MFLSPPSSSSLILPLSLAVIFLSLASSSSSDYKNLVFKGCAVQSFPDSDNLHVSQTLKHLLENLISHSSAANFHNATSGGLSGRFQCRGDLSGDSCSACVAKASSMAGKLCRRRAVAVRIQLAGCYLRYEPSGFQVAGPSDFLFKICGPGRAGGPGSGARFDEAIGGMEDGLVGRGGGFYAGGYGSVYVLGQCEGDLGGVECVECVKNAVDRAKFECGGSVSAQVYMQACYGAGAGRGTNTGKTVAIVMGGLVGVGLLTSCFLFIKSAFKKKSTNHTHNKYGG</sequence>
<keyword evidence="6" id="KW-1015">Disulfide bond</keyword>
<evidence type="ECO:0000256" key="6">
    <source>
        <dbReference type="ARBA" id="ARBA00023157"/>
    </source>
</evidence>
<name>A0A5A7QM81_STRAF</name>
<keyword evidence="13" id="KW-1185">Reference proteome</keyword>
<feature type="signal peptide" evidence="10">
    <location>
        <begin position="1"/>
        <end position="27"/>
    </location>
</feature>
<keyword evidence="5" id="KW-0965">Cell junction</keyword>
<dbReference type="AlphaFoldDB" id="A0A5A7QM81"/>
<dbReference type="InterPro" id="IPR051378">
    <property type="entry name" value="Cell2Cell_Antifungal"/>
</dbReference>
<keyword evidence="9" id="KW-0812">Transmembrane</keyword>
<dbReference type="Gene3D" id="3.30.430.20">
    <property type="entry name" value="Gnk2 domain, C-X8-C-X2-C motif"/>
    <property type="match status" value="2"/>
</dbReference>
<evidence type="ECO:0000256" key="8">
    <source>
        <dbReference type="ARBA" id="ARBA00038393"/>
    </source>
</evidence>
<dbReference type="PANTHER" id="PTHR32080:SF36">
    <property type="entry name" value="PLASMODESMATA-LOCATED PROTEIN 1"/>
    <property type="match status" value="1"/>
</dbReference>
<evidence type="ECO:0000313" key="13">
    <source>
        <dbReference type="Proteomes" id="UP000325081"/>
    </source>
</evidence>
<dbReference type="GO" id="GO:0009506">
    <property type="term" value="C:plasmodesma"/>
    <property type="evidence" value="ECO:0007669"/>
    <property type="project" value="UniProtKB-SubCell"/>
</dbReference>
<evidence type="ECO:0000313" key="12">
    <source>
        <dbReference type="EMBL" id="GER46096.1"/>
    </source>
</evidence>
<dbReference type="PANTHER" id="PTHR32080">
    <property type="entry name" value="ANTIFUNGAL PROTEIN GINKBILOBIN-2-LIKE"/>
    <property type="match status" value="1"/>
</dbReference>
<evidence type="ECO:0000256" key="9">
    <source>
        <dbReference type="SAM" id="Phobius"/>
    </source>
</evidence>
<dbReference type="InterPro" id="IPR038408">
    <property type="entry name" value="GNK2_sf"/>
</dbReference>
<evidence type="ECO:0000256" key="2">
    <source>
        <dbReference type="ARBA" id="ARBA00022581"/>
    </source>
</evidence>
<gene>
    <name evidence="12" type="ORF">STAS_23093</name>
</gene>
<reference evidence="13" key="1">
    <citation type="journal article" date="2019" name="Curr. Biol.">
        <title>Genome Sequence of Striga asiatica Provides Insight into the Evolution of Plant Parasitism.</title>
        <authorList>
            <person name="Yoshida S."/>
            <person name="Kim S."/>
            <person name="Wafula E.K."/>
            <person name="Tanskanen J."/>
            <person name="Kim Y.M."/>
            <person name="Honaas L."/>
            <person name="Yang Z."/>
            <person name="Spallek T."/>
            <person name="Conn C.E."/>
            <person name="Ichihashi Y."/>
            <person name="Cheong K."/>
            <person name="Cui S."/>
            <person name="Der J.P."/>
            <person name="Gundlach H."/>
            <person name="Jiao Y."/>
            <person name="Hori C."/>
            <person name="Ishida J.K."/>
            <person name="Kasahara H."/>
            <person name="Kiba T."/>
            <person name="Kim M.S."/>
            <person name="Koo N."/>
            <person name="Laohavisit A."/>
            <person name="Lee Y.H."/>
            <person name="Lumba S."/>
            <person name="McCourt P."/>
            <person name="Mortimer J.C."/>
            <person name="Mutuku J.M."/>
            <person name="Nomura T."/>
            <person name="Sasaki-Sekimoto Y."/>
            <person name="Seto Y."/>
            <person name="Wang Y."/>
            <person name="Wakatake T."/>
            <person name="Sakakibara H."/>
            <person name="Demura T."/>
            <person name="Yamaguchi S."/>
            <person name="Yoneyama K."/>
            <person name="Manabe R.I."/>
            <person name="Nelson D.C."/>
            <person name="Schulman A.H."/>
            <person name="Timko M.P."/>
            <person name="dePamphilis C.W."/>
            <person name="Choi D."/>
            <person name="Shirasu K."/>
        </authorList>
    </citation>
    <scope>NUCLEOTIDE SEQUENCE [LARGE SCALE GENOMIC DNA]</scope>
    <source>
        <strain evidence="13">cv. UVA1</strain>
    </source>
</reference>
<dbReference type="Proteomes" id="UP000325081">
    <property type="component" value="Unassembled WGS sequence"/>
</dbReference>
<feature type="domain" description="Gnk2-homologous" evidence="11">
    <location>
        <begin position="139"/>
        <end position="239"/>
    </location>
</feature>
<feature type="transmembrane region" description="Helical" evidence="9">
    <location>
        <begin position="245"/>
        <end position="265"/>
    </location>
</feature>
<dbReference type="GO" id="GO:0005886">
    <property type="term" value="C:plasma membrane"/>
    <property type="evidence" value="ECO:0007669"/>
    <property type="project" value="UniProtKB-SubCell"/>
</dbReference>
<organism evidence="12 13">
    <name type="scientific">Striga asiatica</name>
    <name type="common">Asiatic witchweed</name>
    <name type="synonym">Buchnera asiatica</name>
    <dbReference type="NCBI Taxonomy" id="4170"/>
    <lineage>
        <taxon>Eukaryota</taxon>
        <taxon>Viridiplantae</taxon>
        <taxon>Streptophyta</taxon>
        <taxon>Embryophyta</taxon>
        <taxon>Tracheophyta</taxon>
        <taxon>Spermatophyta</taxon>
        <taxon>Magnoliopsida</taxon>
        <taxon>eudicotyledons</taxon>
        <taxon>Gunneridae</taxon>
        <taxon>Pentapetalae</taxon>
        <taxon>asterids</taxon>
        <taxon>lamiids</taxon>
        <taxon>Lamiales</taxon>
        <taxon>Orobanchaceae</taxon>
        <taxon>Buchnereae</taxon>
        <taxon>Striga</taxon>
    </lineage>
</organism>
<keyword evidence="3 10" id="KW-0732">Signal</keyword>
<dbReference type="OrthoDB" id="1926347at2759"/>
<accession>A0A5A7QM81</accession>